<dbReference type="AlphaFoldDB" id="A0A9Q1Q9D7"/>
<organism evidence="1 2">
    <name type="scientific">Carnegiea gigantea</name>
    <dbReference type="NCBI Taxonomy" id="171969"/>
    <lineage>
        <taxon>Eukaryota</taxon>
        <taxon>Viridiplantae</taxon>
        <taxon>Streptophyta</taxon>
        <taxon>Embryophyta</taxon>
        <taxon>Tracheophyta</taxon>
        <taxon>Spermatophyta</taxon>
        <taxon>Magnoliopsida</taxon>
        <taxon>eudicotyledons</taxon>
        <taxon>Gunneridae</taxon>
        <taxon>Pentapetalae</taxon>
        <taxon>Caryophyllales</taxon>
        <taxon>Cactineae</taxon>
        <taxon>Cactaceae</taxon>
        <taxon>Cactoideae</taxon>
        <taxon>Echinocereeae</taxon>
        <taxon>Carnegiea</taxon>
    </lineage>
</organism>
<keyword evidence="2" id="KW-1185">Reference proteome</keyword>
<name>A0A9Q1Q9D7_9CARY</name>
<accession>A0A9Q1Q9D7</accession>
<evidence type="ECO:0000313" key="1">
    <source>
        <dbReference type="EMBL" id="KAJ8433828.1"/>
    </source>
</evidence>
<dbReference type="EMBL" id="JAKOGI010000515">
    <property type="protein sequence ID" value="KAJ8433828.1"/>
    <property type="molecule type" value="Genomic_DNA"/>
</dbReference>
<evidence type="ECO:0000313" key="2">
    <source>
        <dbReference type="Proteomes" id="UP001153076"/>
    </source>
</evidence>
<reference evidence="1" key="1">
    <citation type="submission" date="2022-04" db="EMBL/GenBank/DDBJ databases">
        <title>Carnegiea gigantea Genome sequencing and assembly v2.</title>
        <authorList>
            <person name="Copetti D."/>
            <person name="Sanderson M.J."/>
            <person name="Burquez A."/>
            <person name="Wojciechowski M.F."/>
        </authorList>
    </citation>
    <scope>NUCLEOTIDE SEQUENCE</scope>
    <source>
        <strain evidence="1">SGP5-SGP5p</strain>
        <tissue evidence="1">Aerial part</tissue>
    </source>
</reference>
<sequence length="329" mass="38624">MTEEDIYANRKRCNLGRIGTLKVGKMVEKNPRKRRPWRRIPKRLCARHIFNAHHREYEWRLFLQNIEVVDGLKQKNKDEKEFPREYGRGKTIDMKDYQTIIHDSEVNSQAKPAHMVQENQEHTEPSVLTHDPLPSLSNHVQNVVVKENPIGLVEVLIGSTYEPTNKYTKLLKQWRARWNPRRTSTTKVGKIVQQIVERGDHAKEFQRDFVLYIISAYIIESMNGDCFFIIVEFLMDVNQIPYYNWCANLWVKLTCKRNQHTWHKKTKSIPNLLHQPLAFCSPRAIVSIIILEITKQDVPTTLGLPMGLLEVQEGSTRKSINEYTKLLKQ</sequence>
<gene>
    <name evidence="1" type="ORF">Cgig2_028145</name>
</gene>
<dbReference type="Proteomes" id="UP001153076">
    <property type="component" value="Unassembled WGS sequence"/>
</dbReference>
<dbReference type="OrthoDB" id="693469at2759"/>
<protein>
    <submittedName>
        <fullName evidence="1">Uncharacterized protein</fullName>
    </submittedName>
</protein>
<proteinExistence type="predicted"/>
<comment type="caution">
    <text evidence="1">The sequence shown here is derived from an EMBL/GenBank/DDBJ whole genome shotgun (WGS) entry which is preliminary data.</text>
</comment>